<proteinExistence type="predicted"/>
<keyword evidence="8" id="KW-1185">Reference proteome</keyword>
<comment type="caution">
    <text evidence="7">The sequence shown here is derived from an EMBL/GenBank/DDBJ whole genome shotgun (WGS) entry which is preliminary data.</text>
</comment>
<dbReference type="InterPro" id="IPR035437">
    <property type="entry name" value="SNase_OB-fold_sf"/>
</dbReference>
<dbReference type="SUPFAM" id="SSF50199">
    <property type="entry name" value="Staphylococcal nuclease"/>
    <property type="match status" value="1"/>
</dbReference>
<feature type="domain" description="TNase-like" evidence="6">
    <location>
        <begin position="21"/>
        <end position="147"/>
    </location>
</feature>
<dbReference type="PANTHER" id="PTHR12302">
    <property type="entry name" value="EBNA2 BINDING PROTEIN P100"/>
    <property type="match status" value="1"/>
</dbReference>
<dbReference type="Pfam" id="PF00565">
    <property type="entry name" value="SNase"/>
    <property type="match status" value="1"/>
</dbReference>
<dbReference type="PROSITE" id="PS50830">
    <property type="entry name" value="TNASE_3"/>
    <property type="match status" value="1"/>
</dbReference>
<evidence type="ECO:0000313" key="8">
    <source>
        <dbReference type="Proteomes" id="UP001304461"/>
    </source>
</evidence>
<evidence type="ECO:0000256" key="3">
    <source>
        <dbReference type="ARBA" id="ARBA00022801"/>
    </source>
</evidence>
<feature type="region of interest" description="Disordered" evidence="4">
    <location>
        <begin position="209"/>
        <end position="235"/>
    </location>
</feature>
<evidence type="ECO:0000256" key="1">
    <source>
        <dbReference type="ARBA" id="ARBA00022722"/>
    </source>
</evidence>
<reference evidence="7 8" key="1">
    <citation type="submission" date="2023-12" db="EMBL/GenBank/DDBJ databases">
        <title>Baltic Sea Cyanobacteria.</title>
        <authorList>
            <person name="Delbaje E."/>
            <person name="Fewer D.P."/>
            <person name="Shishido T.K."/>
        </authorList>
    </citation>
    <scope>NUCLEOTIDE SEQUENCE [LARGE SCALE GENOMIC DNA]</scope>
    <source>
        <strain evidence="7 8">UHCC 0139</strain>
    </source>
</reference>
<dbReference type="PANTHER" id="PTHR12302:SF3">
    <property type="entry name" value="SERINE_THREONINE-PROTEIN KINASE 31"/>
    <property type="match status" value="1"/>
</dbReference>
<dbReference type="RefSeq" id="WP_323306163.1">
    <property type="nucleotide sequence ID" value="NZ_JAYGHX010000008.1"/>
</dbReference>
<dbReference type="EMBL" id="JAYGHX010000008">
    <property type="protein sequence ID" value="MEA5392135.1"/>
    <property type="molecule type" value="Genomic_DNA"/>
</dbReference>
<evidence type="ECO:0000313" key="7">
    <source>
        <dbReference type="EMBL" id="MEA5392135.1"/>
    </source>
</evidence>
<dbReference type="SMART" id="SM00318">
    <property type="entry name" value="SNc"/>
    <property type="match status" value="1"/>
</dbReference>
<name>A0ABU5RWV4_9CYAN</name>
<keyword evidence="5" id="KW-0732">Signal</keyword>
<sequence length="235" mass="25863">MRLTPLLGFLPLAISLLTPLAAAAATVISIGDGDTLRVLDRGQRLTIRVACIDAPEMAQAPYGQQARQALQALLPVGSTLTLKTQTKDRYGRIVAEVFTADGRNAGLTLVQQGNAFAYRQYLKQCDEWAYLDREKLAERYRLGVWKVDGGIQRPWDFRAARRGGQSKPAARPQRPVNLTIINGGAPPSSGRRWYCRNVGSWERAQQLSEPLPGLPVDSPRGITSGSRFSQEAYEV</sequence>
<keyword evidence="1" id="KW-0540">Nuclease</keyword>
<gene>
    <name evidence="7" type="ORF">VB738_12785</name>
</gene>
<keyword evidence="2" id="KW-0255">Endonuclease</keyword>
<evidence type="ECO:0000259" key="6">
    <source>
        <dbReference type="PROSITE" id="PS50830"/>
    </source>
</evidence>
<evidence type="ECO:0000256" key="4">
    <source>
        <dbReference type="SAM" id="MobiDB-lite"/>
    </source>
</evidence>
<dbReference type="InterPro" id="IPR016071">
    <property type="entry name" value="Staphylococal_nuclease_OB-fold"/>
</dbReference>
<dbReference type="PROSITE" id="PS01284">
    <property type="entry name" value="TNASE_2"/>
    <property type="match status" value="1"/>
</dbReference>
<accession>A0ABU5RWV4</accession>
<evidence type="ECO:0000256" key="2">
    <source>
        <dbReference type="ARBA" id="ARBA00022759"/>
    </source>
</evidence>
<keyword evidence="3" id="KW-0378">Hydrolase</keyword>
<evidence type="ECO:0000256" key="5">
    <source>
        <dbReference type="SAM" id="SignalP"/>
    </source>
</evidence>
<organism evidence="7 8">
    <name type="scientific">Cyanobium gracile UHCC 0139</name>
    <dbReference type="NCBI Taxonomy" id="3110308"/>
    <lineage>
        <taxon>Bacteria</taxon>
        <taxon>Bacillati</taxon>
        <taxon>Cyanobacteriota</taxon>
        <taxon>Cyanophyceae</taxon>
        <taxon>Synechococcales</taxon>
        <taxon>Prochlorococcaceae</taxon>
        <taxon>Cyanobium</taxon>
    </lineage>
</organism>
<dbReference type="PROSITE" id="PS01123">
    <property type="entry name" value="TNASE_1"/>
    <property type="match status" value="1"/>
</dbReference>
<protein>
    <submittedName>
        <fullName evidence="7">Thermonuclease family protein</fullName>
    </submittedName>
</protein>
<dbReference type="Proteomes" id="UP001304461">
    <property type="component" value="Unassembled WGS sequence"/>
</dbReference>
<feature type="chain" id="PRO_5047376930" evidence="5">
    <location>
        <begin position="25"/>
        <end position="235"/>
    </location>
</feature>
<feature type="signal peptide" evidence="5">
    <location>
        <begin position="1"/>
        <end position="24"/>
    </location>
</feature>
<dbReference type="Gene3D" id="2.40.50.90">
    <property type="match status" value="1"/>
</dbReference>
<dbReference type="InterPro" id="IPR002071">
    <property type="entry name" value="Thermonucl_AS"/>
</dbReference>